<protein>
    <submittedName>
        <fullName evidence="3">NADP oxidoreductase</fullName>
    </submittedName>
</protein>
<accession>A0A1S2QA89</accession>
<dbReference type="PANTHER" id="PTHR14239">
    <property type="entry name" value="DUDULIN-RELATED"/>
    <property type="match status" value="1"/>
</dbReference>
<dbReference type="EMBL" id="MLYO01000041">
    <property type="protein sequence ID" value="OIK02165.1"/>
    <property type="molecule type" value="Genomic_DNA"/>
</dbReference>
<dbReference type="GO" id="GO:0016491">
    <property type="term" value="F:oxidoreductase activity"/>
    <property type="evidence" value="ECO:0007669"/>
    <property type="project" value="UniProtKB-KW"/>
</dbReference>
<keyword evidence="4" id="KW-1185">Reference proteome</keyword>
<reference evidence="3 4" key="1">
    <citation type="submission" date="2016-10" db="EMBL/GenBank/DDBJ databases">
        <title>Genome sequence of Streptomyces sp. MUSC 1.</title>
        <authorList>
            <person name="Lee L.-H."/>
            <person name="Ser H.-L."/>
            <person name="Law J.W.-F."/>
        </authorList>
    </citation>
    <scope>NUCLEOTIDE SEQUENCE [LARGE SCALE GENOMIC DNA]</scope>
    <source>
        <strain evidence="3 4">MUSC 1</strain>
    </source>
</reference>
<dbReference type="InterPro" id="IPR051267">
    <property type="entry name" value="STEAP_metalloreductase"/>
</dbReference>
<evidence type="ECO:0000256" key="1">
    <source>
        <dbReference type="ARBA" id="ARBA00023002"/>
    </source>
</evidence>
<dbReference type="InterPro" id="IPR028939">
    <property type="entry name" value="P5C_Rdtase_cat_N"/>
</dbReference>
<evidence type="ECO:0000313" key="4">
    <source>
        <dbReference type="Proteomes" id="UP000179642"/>
    </source>
</evidence>
<dbReference type="SUPFAM" id="SSF51735">
    <property type="entry name" value="NAD(P)-binding Rossmann-fold domains"/>
    <property type="match status" value="1"/>
</dbReference>
<dbReference type="RefSeq" id="WP_071383238.1">
    <property type="nucleotide sequence ID" value="NZ_MLYO01000041.1"/>
</dbReference>
<dbReference type="Proteomes" id="UP000179642">
    <property type="component" value="Unassembled WGS sequence"/>
</dbReference>
<gene>
    <name evidence="3" type="ORF">BIV23_25270</name>
</gene>
<dbReference type="InterPro" id="IPR036291">
    <property type="entry name" value="NAD(P)-bd_dom_sf"/>
</dbReference>
<evidence type="ECO:0000259" key="2">
    <source>
        <dbReference type="Pfam" id="PF03807"/>
    </source>
</evidence>
<name>A0A1S2QA89_9ACTN</name>
<evidence type="ECO:0000313" key="3">
    <source>
        <dbReference type="EMBL" id="OIK02165.1"/>
    </source>
</evidence>
<dbReference type="Pfam" id="PF03807">
    <property type="entry name" value="F420_oxidored"/>
    <property type="match status" value="1"/>
</dbReference>
<dbReference type="AlphaFoldDB" id="A0A1S2QA89"/>
<feature type="domain" description="Pyrroline-5-carboxylate reductase catalytic N-terminal" evidence="2">
    <location>
        <begin position="4"/>
        <end position="92"/>
    </location>
</feature>
<comment type="caution">
    <text evidence="3">The sequence shown here is derived from an EMBL/GenBank/DDBJ whole genome shotgun (WGS) entry which is preliminary data.</text>
</comment>
<organism evidence="3 4">
    <name type="scientific">Streptomyces monashensis</name>
    <dbReference type="NCBI Taxonomy" id="1678012"/>
    <lineage>
        <taxon>Bacteria</taxon>
        <taxon>Bacillati</taxon>
        <taxon>Actinomycetota</taxon>
        <taxon>Actinomycetes</taxon>
        <taxon>Kitasatosporales</taxon>
        <taxon>Streptomycetaceae</taxon>
        <taxon>Streptomyces</taxon>
    </lineage>
</organism>
<sequence length="238" mass="24099">MATLGLIGSGRIGTTLARLAVNSGLDIVLSNSRGPGTLAALVAELGPRARAATAAEAAAAGDWVVVSVPFRAYGSLPRRPLASKTVIDTGNYSPQRDGRVEALDNGSTTSSELLQQYLGESAQVVKAFNNIHHTHLAVLNRPAGAADRTALPIAGDSDEAKRHATELLDTLGYDTVDAGSLAQGGLFAPGTPAYGAPYTELPSESFGSLAAGAAPAAFLSLKAGPASAAEVRALLAKA</sequence>
<dbReference type="Gene3D" id="3.40.50.720">
    <property type="entry name" value="NAD(P)-binding Rossmann-like Domain"/>
    <property type="match status" value="1"/>
</dbReference>
<keyword evidence="1" id="KW-0560">Oxidoreductase</keyword>
<proteinExistence type="predicted"/>